<name>A0A3M7QDL2_BRAPC</name>
<dbReference type="Proteomes" id="UP000276133">
    <property type="component" value="Unassembled WGS sequence"/>
</dbReference>
<keyword evidence="3" id="KW-1185">Reference proteome</keyword>
<gene>
    <name evidence="2" type="ORF">BpHYR1_013178</name>
</gene>
<dbReference type="AlphaFoldDB" id="A0A3M7QDL2"/>
<comment type="caution">
    <text evidence="2">The sequence shown here is derived from an EMBL/GenBank/DDBJ whole genome shotgun (WGS) entry which is preliminary data.</text>
</comment>
<dbReference type="STRING" id="10195.A0A3M7QDL2"/>
<dbReference type="InterPro" id="IPR053321">
    <property type="entry name" value="IPP-5-Phosphatase_Type_IV"/>
</dbReference>
<evidence type="ECO:0000313" key="2">
    <source>
        <dbReference type="EMBL" id="RNA09111.1"/>
    </source>
</evidence>
<dbReference type="EMBL" id="REGN01006544">
    <property type="protein sequence ID" value="RNA09111.1"/>
    <property type="molecule type" value="Genomic_DNA"/>
</dbReference>
<protein>
    <submittedName>
        <fullName evidence="2">72 kDa inositol polyphosphate 5-phosphatase</fullName>
    </submittedName>
</protein>
<feature type="region of interest" description="Disordered" evidence="1">
    <location>
        <begin position="1"/>
        <end position="54"/>
    </location>
</feature>
<dbReference type="OrthoDB" id="2248459at2759"/>
<sequence length="159" mass="17775">RSSRYSRDEPLTSTRITEINDEPKSHRNRSNSLDRLNSTYPSNTPSNRLAKYNSTNNIDNASETYTANSLNSTSISVREAKSRSFLVGSLSALNGKGLLSTEELDRHFLDRKARVLIASWNMGGVKRPPKNLDQLVLPDVIQTVPDVLVLGVQEFDLNQ</sequence>
<reference evidence="2 3" key="1">
    <citation type="journal article" date="2018" name="Sci. Rep.">
        <title>Genomic signatures of local adaptation to the degree of environmental predictability in rotifers.</title>
        <authorList>
            <person name="Franch-Gras L."/>
            <person name="Hahn C."/>
            <person name="Garcia-Roger E.M."/>
            <person name="Carmona M.J."/>
            <person name="Serra M."/>
            <person name="Gomez A."/>
        </authorList>
    </citation>
    <scope>NUCLEOTIDE SEQUENCE [LARGE SCALE GENOMIC DNA]</scope>
    <source>
        <strain evidence="2">HYR1</strain>
    </source>
</reference>
<accession>A0A3M7QDL2</accession>
<proteinExistence type="predicted"/>
<dbReference type="InterPro" id="IPR036691">
    <property type="entry name" value="Endo/exonu/phosph_ase_sf"/>
</dbReference>
<evidence type="ECO:0000256" key="1">
    <source>
        <dbReference type="SAM" id="MobiDB-lite"/>
    </source>
</evidence>
<evidence type="ECO:0000313" key="3">
    <source>
        <dbReference type="Proteomes" id="UP000276133"/>
    </source>
</evidence>
<organism evidence="2 3">
    <name type="scientific">Brachionus plicatilis</name>
    <name type="common">Marine rotifer</name>
    <name type="synonym">Brachionus muelleri</name>
    <dbReference type="NCBI Taxonomy" id="10195"/>
    <lineage>
        <taxon>Eukaryota</taxon>
        <taxon>Metazoa</taxon>
        <taxon>Spiralia</taxon>
        <taxon>Gnathifera</taxon>
        <taxon>Rotifera</taxon>
        <taxon>Eurotatoria</taxon>
        <taxon>Monogononta</taxon>
        <taxon>Pseudotrocha</taxon>
        <taxon>Ploima</taxon>
        <taxon>Brachionidae</taxon>
        <taxon>Brachionus</taxon>
    </lineage>
</organism>
<feature type="compositionally biased region" description="Basic and acidic residues" evidence="1">
    <location>
        <begin position="1"/>
        <end position="10"/>
    </location>
</feature>
<feature type="non-terminal residue" evidence="2">
    <location>
        <position position="1"/>
    </location>
</feature>
<dbReference type="Gene3D" id="3.60.10.10">
    <property type="entry name" value="Endonuclease/exonuclease/phosphatase"/>
    <property type="match status" value="1"/>
</dbReference>
<feature type="compositionally biased region" description="Polar residues" evidence="1">
    <location>
        <begin position="30"/>
        <end position="54"/>
    </location>
</feature>
<dbReference type="PANTHER" id="PTHR47039">
    <property type="entry name" value="INOSITOL POLYPHOSPHATE 5-PHOSPHATASE E"/>
    <property type="match status" value="1"/>
</dbReference>
<dbReference type="PANTHER" id="PTHR47039:SF1">
    <property type="entry name" value="INOSITOL POLYPHOSPHATE 5-PHOSPHATASE E"/>
    <property type="match status" value="1"/>
</dbReference>